<dbReference type="PANTHER" id="PTHR43155:SF2">
    <property type="entry name" value="CYCLIC DI-GMP PHOSPHODIESTERASE PA4108"/>
    <property type="match status" value="1"/>
</dbReference>
<sequence length="511" mass="56364">MNIVVSMQWEGEPILCQSVRARGRGHGQRARAWPKRLPCQNRQQIIDTIYDAAWQYLLSYVHRDGEPMHRASLSTSVNQHYLNKLMNLTEVMDVAASEDIVDVRGMKLVAKGARLTRAQQHTLGRHKLKKTLESSLSAEGGADNRLILETATRILDTSVPINRILGRNAGRGISPQTLLANMQFGHAMRMMLTLTDRDHPRALEHSVAVSLLSIGMAKKLQLSNDEQMAAALAGLLHDIGELYIDPAYLKPGKRLLPHEWAHLVIHPRIGQVLITELESYPASVARAVSEHHERLDGTGYPRQSAGGMISGPGLAVSVAEMLAGVLHKDYPLERAELALKIIPGEHPHHFLSAISGALRNQPANRPIAPSRPDENDDAAIARLWSRIADSLQAGQDMLSEDTARSPRVWALIERALARIRNIERAFISTGLDAYLKNNHGLHDNDDGTLQFEKAVATREITWRLRDIARDLALNTADLASDRDMLAGLIDLLDDGPSDAAVPQAQPQARAA</sequence>
<dbReference type="Gene3D" id="1.10.3210.10">
    <property type="entry name" value="Hypothetical protein af1432"/>
    <property type="match status" value="1"/>
</dbReference>
<accession>A0ABX0NHE7</accession>
<dbReference type="InterPro" id="IPR003607">
    <property type="entry name" value="HD/PDEase_dom"/>
</dbReference>
<dbReference type="SUPFAM" id="SSF109604">
    <property type="entry name" value="HD-domain/PDEase-like"/>
    <property type="match status" value="1"/>
</dbReference>
<keyword evidence="3" id="KW-1185">Reference proteome</keyword>
<evidence type="ECO:0000259" key="1">
    <source>
        <dbReference type="PROSITE" id="PS51832"/>
    </source>
</evidence>
<feature type="domain" description="HD-GYP" evidence="1">
    <location>
        <begin position="180"/>
        <end position="374"/>
    </location>
</feature>
<name>A0ABX0NHE7_9BURK</name>
<comment type="caution">
    <text evidence="2">The sequence shown here is derived from an EMBL/GenBank/DDBJ whole genome shotgun (WGS) entry which is preliminary data.</text>
</comment>
<dbReference type="EMBL" id="WHJG01000037">
    <property type="protein sequence ID" value="NHZ82754.1"/>
    <property type="molecule type" value="Genomic_DNA"/>
</dbReference>
<evidence type="ECO:0000313" key="3">
    <source>
        <dbReference type="Proteomes" id="UP000621455"/>
    </source>
</evidence>
<dbReference type="PROSITE" id="PS51832">
    <property type="entry name" value="HD_GYP"/>
    <property type="match status" value="1"/>
</dbReference>
<proteinExistence type="predicted"/>
<gene>
    <name evidence="2" type="ORF">F2P44_26250</name>
</gene>
<dbReference type="PANTHER" id="PTHR43155">
    <property type="entry name" value="CYCLIC DI-GMP PHOSPHODIESTERASE PA4108-RELATED"/>
    <property type="match status" value="1"/>
</dbReference>
<dbReference type="CDD" id="cd00077">
    <property type="entry name" value="HDc"/>
    <property type="match status" value="1"/>
</dbReference>
<dbReference type="InterPro" id="IPR037522">
    <property type="entry name" value="HD_GYP_dom"/>
</dbReference>
<organism evidence="2 3">
    <name type="scientific">Massilia frigida</name>
    <dbReference type="NCBI Taxonomy" id="2609281"/>
    <lineage>
        <taxon>Bacteria</taxon>
        <taxon>Pseudomonadati</taxon>
        <taxon>Pseudomonadota</taxon>
        <taxon>Betaproteobacteria</taxon>
        <taxon>Burkholderiales</taxon>
        <taxon>Oxalobacteraceae</taxon>
        <taxon>Telluria group</taxon>
        <taxon>Massilia</taxon>
    </lineage>
</organism>
<dbReference type="Proteomes" id="UP000621455">
    <property type="component" value="Unassembled WGS sequence"/>
</dbReference>
<dbReference type="Pfam" id="PF13487">
    <property type="entry name" value="HD_5"/>
    <property type="match status" value="1"/>
</dbReference>
<reference evidence="2 3" key="1">
    <citation type="submission" date="2019-10" db="EMBL/GenBank/DDBJ databases">
        <title>Taxonomy of Antarctic Massilia spp.: description of Massilia rubra sp. nov., Massilia aquatica sp. nov., Massilia mucilaginosa sp. nov., Massilia frigida sp. nov. isolated from streams, lakes and regoliths.</title>
        <authorList>
            <person name="Holochova P."/>
            <person name="Sedlacek I."/>
            <person name="Kralova S."/>
            <person name="Maslanova I."/>
            <person name="Busse H.-J."/>
            <person name="Stankova E."/>
            <person name="Vrbovska V."/>
            <person name="Kovarovic V."/>
            <person name="Bartak M."/>
            <person name="Svec P."/>
            <person name="Pantucek R."/>
        </authorList>
    </citation>
    <scope>NUCLEOTIDE SEQUENCE [LARGE SCALE GENOMIC DNA]</scope>
    <source>
        <strain evidence="2 3">CCM 8695</strain>
    </source>
</reference>
<evidence type="ECO:0000313" key="2">
    <source>
        <dbReference type="EMBL" id="NHZ82754.1"/>
    </source>
</evidence>
<protein>
    <submittedName>
        <fullName evidence="2">HD domain-containing protein</fullName>
    </submittedName>
</protein>